<feature type="domain" description="GmrSD restriction endonucleases C-terminal" evidence="2">
    <location>
        <begin position="403"/>
        <end position="536"/>
    </location>
</feature>
<evidence type="ECO:0000313" key="4">
    <source>
        <dbReference type="Proteomes" id="UP000323144"/>
    </source>
</evidence>
<feature type="domain" description="GmrSD restriction endonucleases N-terminal" evidence="1">
    <location>
        <begin position="12"/>
        <end position="215"/>
    </location>
</feature>
<accession>A0A5B9Y4X6</accession>
<dbReference type="EMBL" id="CP043026">
    <property type="protein sequence ID" value="QEH62010.1"/>
    <property type="molecule type" value="Genomic_DNA"/>
</dbReference>
<dbReference type="PANTHER" id="PTHR35149">
    <property type="entry name" value="SLL5132 PROTEIN"/>
    <property type="match status" value="1"/>
</dbReference>
<evidence type="ECO:0000259" key="2">
    <source>
        <dbReference type="Pfam" id="PF07510"/>
    </source>
</evidence>
<evidence type="ECO:0000259" key="1">
    <source>
        <dbReference type="Pfam" id="PF03235"/>
    </source>
</evidence>
<reference evidence="3 4" key="1">
    <citation type="submission" date="2019-08" db="EMBL/GenBank/DDBJ databases">
        <title>Complete genome sequence of Spiroplasma chinense CCH (DSM 19755).</title>
        <authorList>
            <person name="Shen H.-Y."/>
            <person name="Lin Y.-C."/>
            <person name="Chou L."/>
            <person name="Kuo C.-H."/>
        </authorList>
    </citation>
    <scope>NUCLEOTIDE SEQUENCE [LARGE SCALE GENOMIC DNA]</scope>
    <source>
        <strain evidence="3 4">CCH</strain>
    </source>
</reference>
<name>A0A5B9Y4X6_9MOLU</name>
<gene>
    <name evidence="3" type="ORF">SCHIN_v1c08150</name>
</gene>
<organism evidence="3 4">
    <name type="scientific">Spiroplasma chinense</name>
    <dbReference type="NCBI Taxonomy" id="216932"/>
    <lineage>
        <taxon>Bacteria</taxon>
        <taxon>Bacillati</taxon>
        <taxon>Mycoplasmatota</taxon>
        <taxon>Mollicutes</taxon>
        <taxon>Entomoplasmatales</taxon>
        <taxon>Spiroplasmataceae</taxon>
        <taxon>Spiroplasma</taxon>
    </lineage>
</organism>
<dbReference type="Proteomes" id="UP000323144">
    <property type="component" value="Chromosome"/>
</dbReference>
<protein>
    <recommendedName>
        <fullName evidence="5">DUF262 domain-containing protein</fullName>
    </recommendedName>
</protein>
<proteinExistence type="predicted"/>
<dbReference type="Pfam" id="PF07510">
    <property type="entry name" value="GmrSD_C"/>
    <property type="match status" value="1"/>
</dbReference>
<dbReference type="RefSeq" id="WP_166508382.1">
    <property type="nucleotide sequence ID" value="NZ_CP043026.1"/>
</dbReference>
<evidence type="ECO:0000313" key="3">
    <source>
        <dbReference type="EMBL" id="QEH62010.1"/>
    </source>
</evidence>
<dbReference type="InterPro" id="IPR011089">
    <property type="entry name" value="GmrSD_C"/>
</dbReference>
<evidence type="ECO:0008006" key="5">
    <source>
        <dbReference type="Google" id="ProtNLM"/>
    </source>
</evidence>
<dbReference type="AlphaFoldDB" id="A0A5B9Y4X6"/>
<keyword evidence="4" id="KW-1185">Reference proteome</keyword>
<dbReference type="InterPro" id="IPR004919">
    <property type="entry name" value="GmrSD_N"/>
</dbReference>
<dbReference type="Pfam" id="PF03235">
    <property type="entry name" value="GmrSD_N"/>
    <property type="match status" value="1"/>
</dbReference>
<dbReference type="KEGG" id="schi:SCHIN_v1c08150"/>
<sequence>MIVNLGHVRATLLEHNEVYIIPVYQRNYSWTKEQCSQFFDDLIKLKNSNDVHFIGNIILNRNVNNLTYINENIIIDGQQRITTTFILLKAMLDMVSSPVEKMTIESFIFKKDGVKKLNLNIEDDNNFKLLLKNDHENVDKSSFVYINYLYFKDKLISLFDKQKDYDIQVMINCISRLVYANTTLDNNDDAQVIFERINSTGVQLTLADLVRNFLLMSYHDQNNLYIDNWYVIETLLKEKVNAFVNHYLIFKSSSAISDKKSYPEFKKLIYEKNLDRREVLYEMKNISKHYAKIVGLENFGNKKIDQMLEHIRVINQTTCYPFLLHLFEDNKSGLIDDETLYKSLKLIRNYLIRRTITDKSAKNLNKLFSNLYDKVFKLEVNRNNYYDSLCSYLIQITTTDRFPTDSEFGRALVKNNIYSARAICKLLLYEIEHYGLKEKLETEQITIEHIMPQNRNEKWRTHIGDDYNLVHEIYLHTIGNLTLTGFNVELSDYSFETKKQKLKELSSKFTVLNESIFDKNVWNEEAIKARAQVLINKAIKVFEYSQPEKKFEYKELLIPKSNLVNFGDINGTKIASFVMDGQEHYTKDYTELLRITLEELYRSREELLISLAKQNFSFKSTKTIDLSFDKELIKRSKKLDNAPIYFNYNYTPNDVISLIGTIYDYLDLDKETFEFTTTRKKETLID</sequence>
<dbReference type="PANTHER" id="PTHR35149:SF2">
    <property type="entry name" value="DUF262 DOMAIN-CONTAINING PROTEIN"/>
    <property type="match status" value="1"/>
</dbReference>